<gene>
    <name evidence="7" type="ORF">ACFSKO_07575</name>
</gene>
<comment type="similarity">
    <text evidence="5">Belongs to the glycosyl hydrolase 18 family.</text>
</comment>
<feature type="domain" description="GH18" evidence="6">
    <location>
        <begin position="9"/>
        <end position="293"/>
    </location>
</feature>
<evidence type="ECO:0000256" key="4">
    <source>
        <dbReference type="RuleBase" id="RU000489"/>
    </source>
</evidence>
<dbReference type="Proteomes" id="UP001597294">
    <property type="component" value="Unassembled WGS sequence"/>
</dbReference>
<dbReference type="RefSeq" id="WP_380250099.1">
    <property type="nucleotide sequence ID" value="NZ_JBHUII010000004.1"/>
</dbReference>
<keyword evidence="8" id="KW-1185">Reference proteome</keyword>
<evidence type="ECO:0000259" key="6">
    <source>
        <dbReference type="PROSITE" id="PS51910"/>
    </source>
</evidence>
<dbReference type="PROSITE" id="PS01095">
    <property type="entry name" value="GH18_1"/>
    <property type="match status" value="1"/>
</dbReference>
<dbReference type="GO" id="GO:0016787">
    <property type="term" value="F:hydrolase activity"/>
    <property type="evidence" value="ECO:0007669"/>
    <property type="project" value="UniProtKB-KW"/>
</dbReference>
<sequence length="302" mass="33497">MSATTFAQTRFIIYYNSEATPLSEAVESEYSHVIVSFLGARINASGQIALILPRNMEEQWSSVPLLQAKGKKVLISFGGGLAKTKDYQVLVGREGELAGLISEFVRTRKLDGVDIDFEASPMLHIERPADVADGKAFLVTLTKALRKQLPVGKYSLSHAPQSPYLNTDWHGGPYLDVLKEAGDEIDWITVQYYNNPGQDGPIKDKVVGKVTDPYKTSYRGLVAMGNVLAWPPEKLVIGKPVYKADAFSGHVAPEIMIQDIIRPLVDQYGDQFGGIAGWQYSIHTEDHRQWNDNLGKALYQIK</sequence>
<evidence type="ECO:0000256" key="1">
    <source>
        <dbReference type="ARBA" id="ARBA00012729"/>
    </source>
</evidence>
<evidence type="ECO:0000256" key="3">
    <source>
        <dbReference type="ARBA" id="ARBA00023295"/>
    </source>
</evidence>
<dbReference type="PROSITE" id="PS51910">
    <property type="entry name" value="GH18_2"/>
    <property type="match status" value="1"/>
</dbReference>
<organism evidence="7 8">
    <name type="scientific">Kiloniella antarctica</name>
    <dbReference type="NCBI Taxonomy" id="1550907"/>
    <lineage>
        <taxon>Bacteria</taxon>
        <taxon>Pseudomonadati</taxon>
        <taxon>Pseudomonadota</taxon>
        <taxon>Alphaproteobacteria</taxon>
        <taxon>Rhodospirillales</taxon>
        <taxon>Kiloniellaceae</taxon>
        <taxon>Kiloniella</taxon>
    </lineage>
</organism>
<dbReference type="InterPro" id="IPR050542">
    <property type="entry name" value="Glycosyl_Hydrlase18_Chitinase"/>
</dbReference>
<dbReference type="PANTHER" id="PTHR45708:SF49">
    <property type="entry name" value="ENDOCHITINASE"/>
    <property type="match status" value="1"/>
</dbReference>
<keyword evidence="3 4" id="KW-0326">Glycosidase</keyword>
<reference evidence="8" key="1">
    <citation type="journal article" date="2019" name="Int. J. Syst. Evol. Microbiol.">
        <title>The Global Catalogue of Microorganisms (GCM) 10K type strain sequencing project: providing services to taxonomists for standard genome sequencing and annotation.</title>
        <authorList>
            <consortium name="The Broad Institute Genomics Platform"/>
            <consortium name="The Broad Institute Genome Sequencing Center for Infectious Disease"/>
            <person name="Wu L."/>
            <person name="Ma J."/>
        </authorList>
    </citation>
    <scope>NUCLEOTIDE SEQUENCE [LARGE SCALE GENOMIC DNA]</scope>
    <source>
        <strain evidence="8">CGMCC 4.7192</strain>
    </source>
</reference>
<comment type="caution">
    <text evidence="7">The sequence shown here is derived from an EMBL/GenBank/DDBJ whole genome shotgun (WGS) entry which is preliminary data.</text>
</comment>
<dbReference type="PANTHER" id="PTHR45708">
    <property type="entry name" value="ENDOCHITINASE"/>
    <property type="match status" value="1"/>
</dbReference>
<evidence type="ECO:0000313" key="7">
    <source>
        <dbReference type="EMBL" id="MFD2205464.1"/>
    </source>
</evidence>
<dbReference type="SUPFAM" id="SSF51445">
    <property type="entry name" value="(Trans)glycosidases"/>
    <property type="match status" value="1"/>
</dbReference>
<dbReference type="Gene3D" id="3.20.20.80">
    <property type="entry name" value="Glycosidases"/>
    <property type="match status" value="1"/>
</dbReference>
<keyword evidence="2 4" id="KW-0378">Hydrolase</keyword>
<protein>
    <recommendedName>
        <fullName evidence="1">chitinase</fullName>
        <ecNumber evidence="1">3.2.1.14</ecNumber>
    </recommendedName>
</protein>
<dbReference type="Pfam" id="PF00704">
    <property type="entry name" value="Glyco_hydro_18"/>
    <property type="match status" value="1"/>
</dbReference>
<accession>A0ABW5BIV3</accession>
<dbReference type="InterPro" id="IPR017853">
    <property type="entry name" value="GH"/>
</dbReference>
<evidence type="ECO:0000256" key="5">
    <source>
        <dbReference type="RuleBase" id="RU004453"/>
    </source>
</evidence>
<name>A0ABW5BIV3_9PROT</name>
<dbReference type="InterPro" id="IPR001223">
    <property type="entry name" value="Glyco_hydro18_cat"/>
</dbReference>
<dbReference type="InterPro" id="IPR001579">
    <property type="entry name" value="Glyco_hydro_18_chit_AS"/>
</dbReference>
<dbReference type="EC" id="3.2.1.14" evidence="1"/>
<proteinExistence type="inferred from homology"/>
<evidence type="ECO:0000256" key="2">
    <source>
        <dbReference type="ARBA" id="ARBA00022801"/>
    </source>
</evidence>
<dbReference type="EMBL" id="JBHUII010000004">
    <property type="protein sequence ID" value="MFD2205464.1"/>
    <property type="molecule type" value="Genomic_DNA"/>
</dbReference>
<evidence type="ECO:0000313" key="8">
    <source>
        <dbReference type="Proteomes" id="UP001597294"/>
    </source>
</evidence>